<dbReference type="Gene3D" id="3.90.180.10">
    <property type="entry name" value="Medium-chain alcohol dehydrogenases, catalytic domain"/>
    <property type="match status" value="1"/>
</dbReference>
<dbReference type="PANTHER" id="PTHR43401">
    <property type="entry name" value="L-THREONINE 3-DEHYDROGENASE"/>
    <property type="match status" value="1"/>
</dbReference>
<comment type="cofactor">
    <cofactor evidence="4">
        <name>Zn(2+)</name>
        <dbReference type="ChEBI" id="CHEBI:29105"/>
    </cofactor>
</comment>
<organism evidence="6 7">
    <name type="scientific">Clostridium oceanicum</name>
    <dbReference type="NCBI Taxonomy" id="1543"/>
    <lineage>
        <taxon>Bacteria</taxon>
        <taxon>Bacillati</taxon>
        <taxon>Bacillota</taxon>
        <taxon>Clostridia</taxon>
        <taxon>Eubacteriales</taxon>
        <taxon>Clostridiaceae</taxon>
        <taxon>Clostridium</taxon>
    </lineage>
</organism>
<dbReference type="SUPFAM" id="SSF51735">
    <property type="entry name" value="NAD(P)-binding Rossmann-fold domains"/>
    <property type="match status" value="1"/>
</dbReference>
<evidence type="ECO:0000313" key="6">
    <source>
        <dbReference type="EMBL" id="GAA0731707.1"/>
    </source>
</evidence>
<dbReference type="Proteomes" id="UP001501510">
    <property type="component" value="Unassembled WGS sequence"/>
</dbReference>
<dbReference type="InterPro" id="IPR013149">
    <property type="entry name" value="ADH-like_C"/>
</dbReference>
<dbReference type="PANTHER" id="PTHR43401:SF2">
    <property type="entry name" value="L-THREONINE 3-DEHYDROGENASE"/>
    <property type="match status" value="1"/>
</dbReference>
<keyword evidence="3" id="KW-0560">Oxidoreductase</keyword>
<dbReference type="Pfam" id="PF08240">
    <property type="entry name" value="ADH_N"/>
    <property type="match status" value="1"/>
</dbReference>
<accession>A0ABP3UHW5</accession>
<evidence type="ECO:0000313" key="7">
    <source>
        <dbReference type="Proteomes" id="UP001501510"/>
    </source>
</evidence>
<dbReference type="InterPro" id="IPR002328">
    <property type="entry name" value="ADH_Zn_CS"/>
</dbReference>
<dbReference type="InterPro" id="IPR050129">
    <property type="entry name" value="Zn_alcohol_dh"/>
</dbReference>
<evidence type="ECO:0000256" key="1">
    <source>
        <dbReference type="ARBA" id="ARBA00022723"/>
    </source>
</evidence>
<protein>
    <submittedName>
        <fullName evidence="6">Zinc-binding dehydrogenase</fullName>
    </submittedName>
</protein>
<sequence>MKGLVKLVHGEKNTELKEVEKPKIQSGKVLIKVKASGICGTDLKFYYTEEGNTKLSPPVILGHEGSGVVVEVAEDVNDIKVGDRVVSETNYSYCGKCHYCNSGNINMCINGRKGLGSTANGFFAEYVLCNSKRIYKLPEEFSFQEAALIEPLSCCVNAVVETSSIKPGNICIVFGAGLIGNFTAQLAYAIGAKVVLVGTRNSIDRLKLANKIGIEETLVFGQDDIEGYIENISEGYGADIVFECSGSDKALATGLNVVKKMGEIILLSAPNEMNLDLWNQIVLKGIKMIGVISSRPSCWETAMKLLKNKKINVKKLISYTYPLSNWEEAFKKAKFGKSLKVILEPNQ</sequence>
<evidence type="ECO:0000256" key="4">
    <source>
        <dbReference type="RuleBase" id="RU361277"/>
    </source>
</evidence>
<comment type="caution">
    <text evidence="6">The sequence shown here is derived from an EMBL/GenBank/DDBJ whole genome shotgun (WGS) entry which is preliminary data.</text>
</comment>
<keyword evidence="2 4" id="KW-0862">Zinc</keyword>
<dbReference type="Gene3D" id="3.40.50.720">
    <property type="entry name" value="NAD(P)-binding Rossmann-like Domain"/>
    <property type="match status" value="1"/>
</dbReference>
<evidence type="ECO:0000256" key="3">
    <source>
        <dbReference type="ARBA" id="ARBA00023002"/>
    </source>
</evidence>
<dbReference type="InterPro" id="IPR011032">
    <property type="entry name" value="GroES-like_sf"/>
</dbReference>
<dbReference type="SMART" id="SM00829">
    <property type="entry name" value="PKS_ER"/>
    <property type="match status" value="1"/>
</dbReference>
<dbReference type="SUPFAM" id="SSF50129">
    <property type="entry name" value="GroES-like"/>
    <property type="match status" value="1"/>
</dbReference>
<dbReference type="InterPro" id="IPR036291">
    <property type="entry name" value="NAD(P)-bd_dom_sf"/>
</dbReference>
<reference evidence="7" key="1">
    <citation type="journal article" date="2019" name="Int. J. Syst. Evol. Microbiol.">
        <title>The Global Catalogue of Microorganisms (GCM) 10K type strain sequencing project: providing services to taxonomists for standard genome sequencing and annotation.</title>
        <authorList>
            <consortium name="The Broad Institute Genomics Platform"/>
            <consortium name="The Broad Institute Genome Sequencing Center for Infectious Disease"/>
            <person name="Wu L."/>
            <person name="Ma J."/>
        </authorList>
    </citation>
    <scope>NUCLEOTIDE SEQUENCE [LARGE SCALE GENOMIC DNA]</scope>
    <source>
        <strain evidence="7">JCM 1407</strain>
    </source>
</reference>
<name>A0ABP3UHW5_9CLOT</name>
<dbReference type="InterPro" id="IPR013154">
    <property type="entry name" value="ADH-like_N"/>
</dbReference>
<evidence type="ECO:0000259" key="5">
    <source>
        <dbReference type="SMART" id="SM00829"/>
    </source>
</evidence>
<gene>
    <name evidence="6" type="ORF">GCM10008906_00480</name>
</gene>
<dbReference type="InterPro" id="IPR020843">
    <property type="entry name" value="ER"/>
</dbReference>
<dbReference type="EMBL" id="BAAACG010000001">
    <property type="protein sequence ID" value="GAA0731707.1"/>
    <property type="molecule type" value="Genomic_DNA"/>
</dbReference>
<dbReference type="RefSeq" id="WP_343757639.1">
    <property type="nucleotide sequence ID" value="NZ_BAAACG010000001.1"/>
</dbReference>
<feature type="domain" description="Enoyl reductase (ER)" evidence="5">
    <location>
        <begin position="10"/>
        <end position="343"/>
    </location>
</feature>
<comment type="similarity">
    <text evidence="4">Belongs to the zinc-containing alcohol dehydrogenase family.</text>
</comment>
<dbReference type="Pfam" id="PF00107">
    <property type="entry name" value="ADH_zinc_N"/>
    <property type="match status" value="1"/>
</dbReference>
<dbReference type="PROSITE" id="PS00059">
    <property type="entry name" value="ADH_ZINC"/>
    <property type="match status" value="1"/>
</dbReference>
<keyword evidence="7" id="KW-1185">Reference proteome</keyword>
<evidence type="ECO:0000256" key="2">
    <source>
        <dbReference type="ARBA" id="ARBA00022833"/>
    </source>
</evidence>
<keyword evidence="1 4" id="KW-0479">Metal-binding</keyword>
<proteinExistence type="inferred from homology"/>